<gene>
    <name evidence="2" type="ORF">BN1723_020962</name>
</gene>
<protein>
    <submittedName>
        <fullName evidence="2">Uncharacterized protein</fullName>
    </submittedName>
</protein>
<sequence length="67" mass="7344">MLKYDEFQTSSDERAKAGEARDAETDAALLSTKNVAEELKTLIDTLGSAVTDSLEKMEEASRTVFSK</sequence>
<evidence type="ECO:0000256" key="1">
    <source>
        <dbReference type="SAM" id="MobiDB-lite"/>
    </source>
</evidence>
<feature type="region of interest" description="Disordered" evidence="1">
    <location>
        <begin position="1"/>
        <end position="28"/>
    </location>
</feature>
<dbReference type="AlphaFoldDB" id="A0A0G4KL93"/>
<evidence type="ECO:0000313" key="2">
    <source>
        <dbReference type="EMBL" id="CRK09571.1"/>
    </source>
</evidence>
<dbReference type="EMBL" id="CVQI01001468">
    <property type="protein sequence ID" value="CRK09571.1"/>
    <property type="molecule type" value="Genomic_DNA"/>
</dbReference>
<name>A0A0G4KL93_VERLO</name>
<dbReference type="Proteomes" id="UP000045706">
    <property type="component" value="Unassembled WGS sequence"/>
</dbReference>
<proteinExistence type="predicted"/>
<organism evidence="2 3">
    <name type="scientific">Verticillium longisporum</name>
    <name type="common">Verticillium dahliae var. longisporum</name>
    <dbReference type="NCBI Taxonomy" id="100787"/>
    <lineage>
        <taxon>Eukaryota</taxon>
        <taxon>Fungi</taxon>
        <taxon>Dikarya</taxon>
        <taxon>Ascomycota</taxon>
        <taxon>Pezizomycotina</taxon>
        <taxon>Sordariomycetes</taxon>
        <taxon>Hypocreomycetidae</taxon>
        <taxon>Glomerellales</taxon>
        <taxon>Plectosphaerellaceae</taxon>
        <taxon>Verticillium</taxon>
    </lineage>
</organism>
<reference evidence="3" key="1">
    <citation type="submission" date="2015-05" db="EMBL/GenBank/DDBJ databases">
        <authorList>
            <person name="Fogelqvist Johan"/>
        </authorList>
    </citation>
    <scope>NUCLEOTIDE SEQUENCE [LARGE SCALE GENOMIC DNA]</scope>
</reference>
<evidence type="ECO:0000313" key="3">
    <source>
        <dbReference type="Proteomes" id="UP000045706"/>
    </source>
</evidence>
<accession>A0A0G4KL93</accession>
<feature type="non-terminal residue" evidence="2">
    <location>
        <position position="67"/>
    </location>
</feature>
<feature type="compositionally biased region" description="Basic and acidic residues" evidence="1">
    <location>
        <begin position="1"/>
        <end position="24"/>
    </location>
</feature>